<keyword evidence="1" id="KW-1133">Transmembrane helix</keyword>
<dbReference type="EMBL" id="FXTP01000007">
    <property type="protein sequence ID" value="SMO67181.1"/>
    <property type="molecule type" value="Genomic_DNA"/>
</dbReference>
<feature type="transmembrane region" description="Helical" evidence="1">
    <location>
        <begin position="12"/>
        <end position="29"/>
    </location>
</feature>
<dbReference type="RefSeq" id="WP_142454390.1">
    <property type="nucleotide sequence ID" value="NZ_FXTP01000007.1"/>
</dbReference>
<name>A0A521D7X2_9BACT</name>
<dbReference type="AlphaFoldDB" id="A0A521D7X2"/>
<evidence type="ECO:0000313" key="2">
    <source>
        <dbReference type="EMBL" id="SMO67181.1"/>
    </source>
</evidence>
<keyword evidence="1" id="KW-0472">Membrane</keyword>
<sequence>MHTLLHDPRVELPIRLLILAIIILGLNYCNMTTSVNEESISSFTSSQTTLTIESPVETNFGP</sequence>
<protein>
    <submittedName>
        <fullName evidence="2">Uncharacterized protein</fullName>
    </submittedName>
</protein>
<accession>A0A521D7X2</accession>
<dbReference type="Proteomes" id="UP000317557">
    <property type="component" value="Unassembled WGS sequence"/>
</dbReference>
<organism evidence="2 3">
    <name type="scientific">Gracilimonas mengyeensis</name>
    <dbReference type="NCBI Taxonomy" id="1302730"/>
    <lineage>
        <taxon>Bacteria</taxon>
        <taxon>Pseudomonadati</taxon>
        <taxon>Balneolota</taxon>
        <taxon>Balneolia</taxon>
        <taxon>Balneolales</taxon>
        <taxon>Balneolaceae</taxon>
        <taxon>Gracilimonas</taxon>
    </lineage>
</organism>
<reference evidence="2 3" key="1">
    <citation type="submission" date="2017-05" db="EMBL/GenBank/DDBJ databases">
        <authorList>
            <person name="Varghese N."/>
            <person name="Submissions S."/>
        </authorList>
    </citation>
    <scope>NUCLEOTIDE SEQUENCE [LARGE SCALE GENOMIC DNA]</scope>
    <source>
        <strain evidence="2 3">DSM 21985</strain>
    </source>
</reference>
<evidence type="ECO:0000256" key="1">
    <source>
        <dbReference type="SAM" id="Phobius"/>
    </source>
</evidence>
<keyword evidence="3" id="KW-1185">Reference proteome</keyword>
<gene>
    <name evidence="2" type="ORF">SAMN06265219_107151</name>
</gene>
<evidence type="ECO:0000313" key="3">
    <source>
        <dbReference type="Proteomes" id="UP000317557"/>
    </source>
</evidence>
<proteinExistence type="predicted"/>
<keyword evidence="1" id="KW-0812">Transmembrane</keyword>